<dbReference type="PANTHER" id="PTHR33392">
    <property type="entry name" value="POLYISOPRENYL-TEICHOIC ACID--PEPTIDOGLYCAN TEICHOIC ACID TRANSFERASE TAGU"/>
    <property type="match status" value="1"/>
</dbReference>
<evidence type="ECO:0000256" key="1">
    <source>
        <dbReference type="ARBA" id="ARBA00006068"/>
    </source>
</evidence>
<feature type="region of interest" description="Disordered" evidence="2">
    <location>
        <begin position="352"/>
        <end position="431"/>
    </location>
</feature>
<name>A0A2U1SYC1_9MICO</name>
<keyword evidence="6" id="KW-1185">Reference proteome</keyword>
<feature type="domain" description="Cell envelope-related transcriptional attenuator" evidence="4">
    <location>
        <begin position="108"/>
        <end position="264"/>
    </location>
</feature>
<feature type="transmembrane region" description="Helical" evidence="3">
    <location>
        <begin position="30"/>
        <end position="54"/>
    </location>
</feature>
<feature type="compositionally biased region" description="Pro residues" evidence="2">
    <location>
        <begin position="368"/>
        <end position="390"/>
    </location>
</feature>
<accession>A0A2U1SYC1</accession>
<comment type="similarity">
    <text evidence="1">Belongs to the LytR/CpsA/Psr (LCP) family.</text>
</comment>
<dbReference type="RefSeq" id="WP_108996767.1">
    <property type="nucleotide sequence ID" value="NZ_QEEX01000001.1"/>
</dbReference>
<gene>
    <name evidence="5" type="ORF">DF220_01355</name>
</gene>
<evidence type="ECO:0000259" key="4">
    <source>
        <dbReference type="Pfam" id="PF03816"/>
    </source>
</evidence>
<reference evidence="6" key="1">
    <citation type="submission" date="2018-04" db="EMBL/GenBank/DDBJ databases">
        <authorList>
            <person name="Liu S."/>
            <person name="Wang Z."/>
            <person name="Li J."/>
        </authorList>
    </citation>
    <scope>NUCLEOTIDE SEQUENCE [LARGE SCALE GENOMIC DNA]</scope>
    <source>
        <strain evidence="6">S1194</strain>
    </source>
</reference>
<evidence type="ECO:0000256" key="3">
    <source>
        <dbReference type="SAM" id="Phobius"/>
    </source>
</evidence>
<evidence type="ECO:0000313" key="5">
    <source>
        <dbReference type="EMBL" id="PWB96631.1"/>
    </source>
</evidence>
<dbReference type="Proteomes" id="UP000244978">
    <property type="component" value="Unassembled WGS sequence"/>
</dbReference>
<dbReference type="AlphaFoldDB" id="A0A2U1SYC1"/>
<dbReference type="NCBIfam" id="TIGR00350">
    <property type="entry name" value="lytR_cpsA_psr"/>
    <property type="match status" value="1"/>
</dbReference>
<organism evidence="5 6">
    <name type="scientific">Homoserinimonas hongtaonis</name>
    <dbReference type="NCBI Taxonomy" id="2079791"/>
    <lineage>
        <taxon>Bacteria</taxon>
        <taxon>Bacillati</taxon>
        <taxon>Actinomycetota</taxon>
        <taxon>Actinomycetes</taxon>
        <taxon>Micrococcales</taxon>
        <taxon>Microbacteriaceae</taxon>
        <taxon>Homoserinimonas</taxon>
    </lineage>
</organism>
<dbReference type="InterPro" id="IPR004474">
    <property type="entry name" value="LytR_CpsA_psr"/>
</dbReference>
<comment type="caution">
    <text evidence="5">The sequence shown here is derived from an EMBL/GenBank/DDBJ whole genome shotgun (WGS) entry which is preliminary data.</text>
</comment>
<proteinExistence type="inferred from homology"/>
<keyword evidence="3" id="KW-0472">Membrane</keyword>
<dbReference type="Gene3D" id="3.40.630.190">
    <property type="entry name" value="LCP protein"/>
    <property type="match status" value="1"/>
</dbReference>
<evidence type="ECO:0000256" key="2">
    <source>
        <dbReference type="SAM" id="MobiDB-lite"/>
    </source>
</evidence>
<evidence type="ECO:0000313" key="6">
    <source>
        <dbReference type="Proteomes" id="UP000244978"/>
    </source>
</evidence>
<protein>
    <recommendedName>
        <fullName evidence="4">Cell envelope-related transcriptional attenuator domain-containing protein</fullName>
    </recommendedName>
</protein>
<dbReference type="PANTHER" id="PTHR33392:SF6">
    <property type="entry name" value="POLYISOPRENYL-TEICHOIC ACID--PEPTIDOGLYCAN TEICHOIC ACID TRANSFERASE TAGU"/>
    <property type="match status" value="1"/>
</dbReference>
<dbReference type="Pfam" id="PF03816">
    <property type="entry name" value="LytR_cpsA_psr"/>
    <property type="match status" value="1"/>
</dbReference>
<keyword evidence="3" id="KW-0812">Transmembrane</keyword>
<dbReference type="EMBL" id="QEEX01000001">
    <property type="protein sequence ID" value="PWB96631.1"/>
    <property type="molecule type" value="Genomic_DNA"/>
</dbReference>
<feature type="compositionally biased region" description="Low complexity" evidence="2">
    <location>
        <begin position="391"/>
        <end position="407"/>
    </location>
</feature>
<dbReference type="InterPro" id="IPR050922">
    <property type="entry name" value="LytR/CpsA/Psr_CW_biosynth"/>
</dbReference>
<sequence>MSDQDLPPGAGVGAPVRHGRLPRRDGAWPIIRFIAGGLAVVAVSIVGVAGISALQLASRLGPSIELPSAGEAPPPTLGAIEGPVNFLLVGNDSGGGNPVYGQRDAQLNDVTVLVHLAADHSNATIVTFPRDLYVSIPECSGADGETFESASLQKINTAYSHGGVPCVAETVTELTGVQIDYAADVDFDGAIAVAEAIGGVDVCLASPVRDKYTNPPLDLPAGTVTLEGATAVSFLRSRYGVGDGSDLGRVSNQQLFFAALARQTRDKLSDLPTVYRIAQAAASNMSLSSNLQNPLTLASIALAFRDIDFSKIVFVQYPNHYPEPGERQVNGVLPTVAAAQVLNDALVSDTPVVLTDRPSGSGATVPDPAAPRPEPDPIPSPSPSPPPSPTPSASSSASPSPSPSASPKDQPVELPSNTFGQTAADLTCSSK</sequence>
<keyword evidence="3" id="KW-1133">Transmembrane helix</keyword>